<proteinExistence type="predicted"/>
<dbReference type="AlphaFoldDB" id="A0A0P8XZ82"/>
<organism evidence="1 2">
    <name type="scientific">Drosophila ananassae</name>
    <name type="common">Fruit fly</name>
    <dbReference type="NCBI Taxonomy" id="7217"/>
    <lineage>
        <taxon>Eukaryota</taxon>
        <taxon>Metazoa</taxon>
        <taxon>Ecdysozoa</taxon>
        <taxon>Arthropoda</taxon>
        <taxon>Hexapoda</taxon>
        <taxon>Insecta</taxon>
        <taxon>Pterygota</taxon>
        <taxon>Neoptera</taxon>
        <taxon>Endopterygota</taxon>
        <taxon>Diptera</taxon>
        <taxon>Brachycera</taxon>
        <taxon>Muscomorpha</taxon>
        <taxon>Ephydroidea</taxon>
        <taxon>Drosophilidae</taxon>
        <taxon>Drosophila</taxon>
        <taxon>Sophophora</taxon>
    </lineage>
</organism>
<dbReference type="GeneID" id="26514019"/>
<reference evidence="1 2" key="1">
    <citation type="journal article" date="2007" name="Nature">
        <title>Evolution of genes and genomes on the Drosophila phylogeny.</title>
        <authorList>
            <consortium name="Drosophila 12 Genomes Consortium"/>
            <person name="Clark A.G."/>
            <person name="Eisen M.B."/>
            <person name="Smith D.R."/>
            <person name="Bergman C.M."/>
            <person name="Oliver B."/>
            <person name="Markow T.A."/>
            <person name="Kaufman T.C."/>
            <person name="Kellis M."/>
            <person name="Gelbart W."/>
            <person name="Iyer V.N."/>
            <person name="Pollard D.A."/>
            <person name="Sackton T.B."/>
            <person name="Larracuente A.M."/>
            <person name="Singh N.D."/>
            <person name="Abad J.P."/>
            <person name="Abt D.N."/>
            <person name="Adryan B."/>
            <person name="Aguade M."/>
            <person name="Akashi H."/>
            <person name="Anderson W.W."/>
            <person name="Aquadro C.F."/>
            <person name="Ardell D.H."/>
            <person name="Arguello R."/>
            <person name="Artieri C.G."/>
            <person name="Barbash D.A."/>
            <person name="Barker D."/>
            <person name="Barsanti P."/>
            <person name="Batterham P."/>
            <person name="Batzoglou S."/>
            <person name="Begun D."/>
            <person name="Bhutkar A."/>
            <person name="Blanco E."/>
            <person name="Bosak S.A."/>
            <person name="Bradley R.K."/>
            <person name="Brand A.D."/>
            <person name="Brent M.R."/>
            <person name="Brooks A.N."/>
            <person name="Brown R.H."/>
            <person name="Butlin R.K."/>
            <person name="Caggese C."/>
            <person name="Calvi B.R."/>
            <person name="Bernardo de Carvalho A."/>
            <person name="Caspi A."/>
            <person name="Castrezana S."/>
            <person name="Celniker S.E."/>
            <person name="Chang J.L."/>
            <person name="Chapple C."/>
            <person name="Chatterji S."/>
            <person name="Chinwalla A."/>
            <person name="Civetta A."/>
            <person name="Clifton S.W."/>
            <person name="Comeron J.M."/>
            <person name="Costello J.C."/>
            <person name="Coyne J.A."/>
            <person name="Daub J."/>
            <person name="David R.G."/>
            <person name="Delcher A.L."/>
            <person name="Delehaunty K."/>
            <person name="Do C.B."/>
            <person name="Ebling H."/>
            <person name="Edwards K."/>
            <person name="Eickbush T."/>
            <person name="Evans J.D."/>
            <person name="Filipski A."/>
            <person name="Findeiss S."/>
            <person name="Freyhult E."/>
            <person name="Fulton L."/>
            <person name="Fulton R."/>
            <person name="Garcia A.C."/>
            <person name="Gardiner A."/>
            <person name="Garfield D.A."/>
            <person name="Garvin B.E."/>
            <person name="Gibson G."/>
            <person name="Gilbert D."/>
            <person name="Gnerre S."/>
            <person name="Godfrey J."/>
            <person name="Good R."/>
            <person name="Gotea V."/>
            <person name="Gravely B."/>
            <person name="Greenberg A.J."/>
            <person name="Griffiths-Jones S."/>
            <person name="Gross S."/>
            <person name="Guigo R."/>
            <person name="Gustafson E.A."/>
            <person name="Haerty W."/>
            <person name="Hahn M.W."/>
            <person name="Halligan D.L."/>
            <person name="Halpern A.L."/>
            <person name="Halter G.M."/>
            <person name="Han M.V."/>
            <person name="Heger A."/>
            <person name="Hillier L."/>
            <person name="Hinrichs A.S."/>
            <person name="Holmes I."/>
            <person name="Hoskins R.A."/>
            <person name="Hubisz M.J."/>
            <person name="Hultmark D."/>
            <person name="Huntley M.A."/>
            <person name="Jaffe D.B."/>
            <person name="Jagadeeshan S."/>
            <person name="Jeck W.R."/>
            <person name="Johnson J."/>
            <person name="Jones C.D."/>
            <person name="Jordan W.C."/>
            <person name="Karpen G.H."/>
            <person name="Kataoka E."/>
            <person name="Keightley P.D."/>
            <person name="Kheradpour P."/>
            <person name="Kirkness E.F."/>
            <person name="Koerich L.B."/>
            <person name="Kristiansen K."/>
            <person name="Kudrna D."/>
            <person name="Kulathinal R.J."/>
            <person name="Kumar S."/>
            <person name="Kwok R."/>
            <person name="Lander E."/>
            <person name="Langley C.H."/>
            <person name="Lapoint R."/>
            <person name="Lazzaro B.P."/>
            <person name="Lee S.J."/>
            <person name="Levesque L."/>
            <person name="Li R."/>
            <person name="Lin C.F."/>
            <person name="Lin M.F."/>
            <person name="Lindblad-Toh K."/>
            <person name="Llopart A."/>
            <person name="Long M."/>
            <person name="Low L."/>
            <person name="Lozovsky E."/>
            <person name="Lu J."/>
            <person name="Luo M."/>
            <person name="Machado C.A."/>
            <person name="Makalowski W."/>
            <person name="Marzo M."/>
            <person name="Matsuda M."/>
            <person name="Matzkin L."/>
            <person name="McAllister B."/>
            <person name="McBride C.S."/>
            <person name="McKernan B."/>
            <person name="McKernan K."/>
            <person name="Mendez-Lago M."/>
            <person name="Minx P."/>
            <person name="Mollenhauer M.U."/>
            <person name="Montooth K."/>
            <person name="Mount S.M."/>
            <person name="Mu X."/>
            <person name="Myers E."/>
            <person name="Negre B."/>
            <person name="Newfeld S."/>
            <person name="Nielsen R."/>
            <person name="Noor M.A."/>
            <person name="O'Grady P."/>
            <person name="Pachter L."/>
            <person name="Papaceit M."/>
            <person name="Parisi M.J."/>
            <person name="Parisi M."/>
            <person name="Parts L."/>
            <person name="Pedersen J.S."/>
            <person name="Pesole G."/>
            <person name="Phillippy A.M."/>
            <person name="Ponting C.P."/>
            <person name="Pop M."/>
            <person name="Porcelli D."/>
            <person name="Powell J.R."/>
            <person name="Prohaska S."/>
            <person name="Pruitt K."/>
            <person name="Puig M."/>
            <person name="Quesneville H."/>
            <person name="Ram K.R."/>
            <person name="Rand D."/>
            <person name="Rasmussen M.D."/>
            <person name="Reed L.K."/>
            <person name="Reenan R."/>
            <person name="Reily A."/>
            <person name="Remington K.A."/>
            <person name="Rieger T.T."/>
            <person name="Ritchie M.G."/>
            <person name="Robin C."/>
            <person name="Rogers Y.H."/>
            <person name="Rohde C."/>
            <person name="Rozas J."/>
            <person name="Rubenfield M.J."/>
            <person name="Ruiz A."/>
            <person name="Russo S."/>
            <person name="Salzberg S.L."/>
            <person name="Sanchez-Gracia A."/>
            <person name="Saranga D.J."/>
            <person name="Sato H."/>
            <person name="Schaeffer S.W."/>
            <person name="Schatz M.C."/>
            <person name="Schlenke T."/>
            <person name="Schwartz R."/>
            <person name="Segarra C."/>
            <person name="Singh R.S."/>
            <person name="Sirot L."/>
            <person name="Sirota M."/>
            <person name="Sisneros N.B."/>
            <person name="Smith C.D."/>
            <person name="Smith T.F."/>
            <person name="Spieth J."/>
            <person name="Stage D.E."/>
            <person name="Stark A."/>
            <person name="Stephan W."/>
            <person name="Strausberg R.L."/>
            <person name="Strempel S."/>
            <person name="Sturgill D."/>
            <person name="Sutton G."/>
            <person name="Sutton G.G."/>
            <person name="Tao W."/>
            <person name="Teichmann S."/>
            <person name="Tobari Y.N."/>
            <person name="Tomimura Y."/>
            <person name="Tsolas J.M."/>
            <person name="Valente V.L."/>
            <person name="Venter E."/>
            <person name="Venter J.C."/>
            <person name="Vicario S."/>
            <person name="Vieira F.G."/>
            <person name="Vilella A.J."/>
            <person name="Villasante A."/>
            <person name="Walenz B."/>
            <person name="Wang J."/>
            <person name="Wasserman M."/>
            <person name="Watts T."/>
            <person name="Wilson D."/>
            <person name="Wilson R.K."/>
            <person name="Wing R.A."/>
            <person name="Wolfner M.F."/>
            <person name="Wong A."/>
            <person name="Wong G.K."/>
            <person name="Wu C.I."/>
            <person name="Wu G."/>
            <person name="Yamamoto D."/>
            <person name="Yang H.P."/>
            <person name="Yang S.P."/>
            <person name="Yorke J.A."/>
            <person name="Yoshida K."/>
            <person name="Zdobnov E."/>
            <person name="Zhang P."/>
            <person name="Zhang Y."/>
            <person name="Zimin A.V."/>
            <person name="Baldwin J."/>
            <person name="Abdouelleil A."/>
            <person name="Abdulkadir J."/>
            <person name="Abebe A."/>
            <person name="Abera B."/>
            <person name="Abreu J."/>
            <person name="Acer S.C."/>
            <person name="Aftuck L."/>
            <person name="Alexander A."/>
            <person name="An P."/>
            <person name="Anderson E."/>
            <person name="Anderson S."/>
            <person name="Arachi H."/>
            <person name="Azer M."/>
            <person name="Bachantsang P."/>
            <person name="Barry A."/>
            <person name="Bayul T."/>
            <person name="Berlin A."/>
            <person name="Bessette D."/>
            <person name="Bloom T."/>
            <person name="Blye J."/>
            <person name="Boguslavskiy L."/>
            <person name="Bonnet C."/>
            <person name="Boukhgalter B."/>
            <person name="Bourzgui I."/>
            <person name="Brown A."/>
            <person name="Cahill P."/>
            <person name="Channer S."/>
            <person name="Cheshatsang Y."/>
            <person name="Chuda L."/>
            <person name="Citroen M."/>
            <person name="Collymore A."/>
            <person name="Cooke P."/>
            <person name="Costello M."/>
            <person name="D'Aco K."/>
            <person name="Daza R."/>
            <person name="De Haan G."/>
            <person name="DeGray S."/>
            <person name="DeMaso C."/>
            <person name="Dhargay N."/>
            <person name="Dooley K."/>
            <person name="Dooley E."/>
            <person name="Doricent M."/>
            <person name="Dorje P."/>
            <person name="Dorjee K."/>
            <person name="Dupes A."/>
            <person name="Elong R."/>
            <person name="Falk J."/>
            <person name="Farina A."/>
            <person name="Faro S."/>
            <person name="Ferguson D."/>
            <person name="Fisher S."/>
            <person name="Foley C.D."/>
            <person name="Franke A."/>
            <person name="Friedrich D."/>
            <person name="Gadbois L."/>
            <person name="Gearin G."/>
            <person name="Gearin C.R."/>
            <person name="Giannoukos G."/>
            <person name="Goode T."/>
            <person name="Graham J."/>
            <person name="Grandbois E."/>
            <person name="Grewal S."/>
            <person name="Gyaltsen K."/>
            <person name="Hafez N."/>
            <person name="Hagos B."/>
            <person name="Hall J."/>
            <person name="Henson C."/>
            <person name="Hollinger A."/>
            <person name="Honan T."/>
            <person name="Huard M.D."/>
            <person name="Hughes L."/>
            <person name="Hurhula B."/>
            <person name="Husby M.E."/>
            <person name="Kamat A."/>
            <person name="Kanga B."/>
            <person name="Kashin S."/>
            <person name="Khazanovich D."/>
            <person name="Kisner P."/>
            <person name="Lance K."/>
            <person name="Lara M."/>
            <person name="Lee W."/>
            <person name="Lennon N."/>
            <person name="Letendre F."/>
            <person name="LeVine R."/>
            <person name="Lipovsky A."/>
            <person name="Liu X."/>
            <person name="Liu J."/>
            <person name="Liu S."/>
            <person name="Lokyitsang T."/>
            <person name="Lokyitsang Y."/>
            <person name="Lubonja R."/>
            <person name="Lui A."/>
            <person name="MacDonald P."/>
            <person name="Magnisalis V."/>
            <person name="Maru K."/>
            <person name="Matthews C."/>
            <person name="McCusker W."/>
            <person name="McDonough S."/>
            <person name="Mehta T."/>
            <person name="Meldrim J."/>
            <person name="Meneus L."/>
            <person name="Mihai O."/>
            <person name="Mihalev A."/>
            <person name="Mihova T."/>
            <person name="Mittelman R."/>
            <person name="Mlenga V."/>
            <person name="Montmayeur A."/>
            <person name="Mulrain L."/>
            <person name="Navidi A."/>
            <person name="Naylor J."/>
            <person name="Negash T."/>
            <person name="Nguyen T."/>
            <person name="Nguyen N."/>
            <person name="Nicol R."/>
            <person name="Norbu C."/>
            <person name="Norbu N."/>
            <person name="Novod N."/>
            <person name="O'Neill B."/>
            <person name="Osman S."/>
            <person name="Markiewicz E."/>
            <person name="Oyono O.L."/>
            <person name="Patti C."/>
            <person name="Phunkhang P."/>
            <person name="Pierre F."/>
            <person name="Priest M."/>
            <person name="Raghuraman S."/>
            <person name="Rege F."/>
            <person name="Reyes R."/>
            <person name="Rise C."/>
            <person name="Rogov P."/>
            <person name="Ross K."/>
            <person name="Ryan E."/>
            <person name="Settipalli S."/>
            <person name="Shea T."/>
            <person name="Sherpa N."/>
            <person name="Shi L."/>
            <person name="Shih D."/>
            <person name="Sparrow T."/>
            <person name="Spaulding J."/>
            <person name="Stalker J."/>
            <person name="Stange-Thomann N."/>
            <person name="Stavropoulos S."/>
            <person name="Stone C."/>
            <person name="Strader C."/>
            <person name="Tesfaye S."/>
            <person name="Thomson T."/>
            <person name="Thoulutsang Y."/>
            <person name="Thoulutsang D."/>
            <person name="Topham K."/>
            <person name="Topping I."/>
            <person name="Tsamla T."/>
            <person name="Vassiliev H."/>
            <person name="Vo A."/>
            <person name="Wangchuk T."/>
            <person name="Wangdi T."/>
            <person name="Weiand M."/>
            <person name="Wilkinson J."/>
            <person name="Wilson A."/>
            <person name="Yadav S."/>
            <person name="Young G."/>
            <person name="Yu Q."/>
            <person name="Zembek L."/>
            <person name="Zhong D."/>
            <person name="Zimmer A."/>
            <person name="Zwirko Z."/>
            <person name="Jaffe D.B."/>
            <person name="Alvarez P."/>
            <person name="Brockman W."/>
            <person name="Butler J."/>
            <person name="Chin C."/>
            <person name="Gnerre S."/>
            <person name="Grabherr M."/>
            <person name="Kleber M."/>
            <person name="Mauceli E."/>
            <person name="MacCallum I."/>
        </authorList>
    </citation>
    <scope>NUCLEOTIDE SEQUENCE [LARGE SCALE GENOMIC DNA]</scope>
    <source>
        <strain evidence="2">Tucson 14024-0371.13</strain>
    </source>
</reference>
<accession>A0A0P8XZ82</accession>
<sequence>LLEILCNTGSASKQKIDAMEDLSLSQLEDLRQLQLQLNANKDIYINLYTKIIKQTFTTQMNNLVDGEFNIEAVKLNVPQRPPILPPQEYTPMHQLSKLEEVFKDTMEGLSML</sequence>
<feature type="non-terminal residue" evidence="1">
    <location>
        <position position="1"/>
    </location>
</feature>
<dbReference type="STRING" id="7217.A0A0P8XZ82"/>
<evidence type="ECO:0000313" key="1">
    <source>
        <dbReference type="EMBL" id="KPU79891.1"/>
    </source>
</evidence>
<evidence type="ECO:0000313" key="2">
    <source>
        <dbReference type="Proteomes" id="UP000007801"/>
    </source>
</evidence>
<dbReference type="OrthoDB" id="7824174at2759"/>
<dbReference type="CTD" id="8674119"/>
<dbReference type="FunCoup" id="A0A0P8XZ82">
    <property type="interactions" value="5"/>
</dbReference>
<dbReference type="InParanoid" id="A0A0P8XZ82"/>
<gene>
    <name evidence="1" type="primary">Dana\GF26610</name>
    <name evidence="1" type="ORF">GF26610</name>
</gene>
<dbReference type="KEGG" id="dan:26514019"/>
<protein>
    <submittedName>
        <fullName evidence="1">Uncharacterized protein</fullName>
    </submittedName>
</protein>
<keyword evidence="2" id="KW-1185">Reference proteome</keyword>
<dbReference type="Proteomes" id="UP000007801">
    <property type="component" value="Unassembled WGS sequence"/>
</dbReference>
<name>A0A0P8XZ82_DROAN</name>
<dbReference type="EMBL" id="CH902617">
    <property type="protein sequence ID" value="KPU79891.1"/>
    <property type="molecule type" value="Genomic_DNA"/>
</dbReference>